<dbReference type="Proteomes" id="UP000199317">
    <property type="component" value="Unassembled WGS sequence"/>
</dbReference>
<protein>
    <submittedName>
        <fullName evidence="2">Uncharacterized protein</fullName>
    </submittedName>
</protein>
<dbReference type="EMBL" id="FNJL01000004">
    <property type="protein sequence ID" value="SDO87716.1"/>
    <property type="molecule type" value="Genomic_DNA"/>
</dbReference>
<reference evidence="3" key="1">
    <citation type="submission" date="2016-10" db="EMBL/GenBank/DDBJ databases">
        <authorList>
            <person name="Varghese N."/>
            <person name="Submissions S."/>
        </authorList>
    </citation>
    <scope>NUCLEOTIDE SEQUENCE [LARGE SCALE GENOMIC DNA]</scope>
    <source>
        <strain evidence="3">DSM 17101</strain>
    </source>
</reference>
<proteinExistence type="predicted"/>
<keyword evidence="3" id="KW-1185">Reference proteome</keyword>
<evidence type="ECO:0000256" key="1">
    <source>
        <dbReference type="SAM" id="Coils"/>
    </source>
</evidence>
<feature type="coiled-coil region" evidence="1">
    <location>
        <begin position="57"/>
        <end position="126"/>
    </location>
</feature>
<organism evidence="2 3">
    <name type="scientific">Paracidovorax cattleyae</name>
    <dbReference type="NCBI Taxonomy" id="80868"/>
    <lineage>
        <taxon>Bacteria</taxon>
        <taxon>Pseudomonadati</taxon>
        <taxon>Pseudomonadota</taxon>
        <taxon>Betaproteobacteria</taxon>
        <taxon>Burkholderiales</taxon>
        <taxon>Comamonadaceae</taxon>
        <taxon>Paracidovorax</taxon>
    </lineage>
</organism>
<evidence type="ECO:0000313" key="3">
    <source>
        <dbReference type="Proteomes" id="UP000199317"/>
    </source>
</evidence>
<accession>A0A1H0N5D3</accession>
<dbReference type="OrthoDB" id="8585321at2"/>
<dbReference type="InterPro" id="IPR046703">
    <property type="entry name" value="DUF6776"/>
</dbReference>
<evidence type="ECO:0000313" key="2">
    <source>
        <dbReference type="EMBL" id="SDO87716.1"/>
    </source>
</evidence>
<sequence>MRLKLLRRRLTVSAPRVAIRNAMPWPLRWMVLAVFFGLCAAIALWAFEFGKSIAGLDSRSRDELVRLREEVSRLREETRAHDEATSAEGSLLTAERAALERVMARMRQLEADNRTLRDDLGFFEKLIPAGRADGVSIRGLQAEAMGAGQLRWQVLVIQPVRNAPAFRGRLELLVEGVRDGKPWAQSLPGGAQALEFEHYRRVEGVSDIPSGAVVKTVTARVLEGSAVRAAHQFSMQ</sequence>
<dbReference type="AlphaFoldDB" id="A0A1H0N5D3"/>
<gene>
    <name evidence="2" type="ORF">SAMN04489708_104208</name>
</gene>
<name>A0A1H0N5D3_9BURK</name>
<dbReference type="RefSeq" id="WP_092832710.1">
    <property type="nucleotide sequence ID" value="NZ_CP028290.1"/>
</dbReference>
<dbReference type="Pfam" id="PF20567">
    <property type="entry name" value="DUF6776"/>
    <property type="match status" value="1"/>
</dbReference>
<keyword evidence="1" id="KW-0175">Coiled coil</keyword>